<protein>
    <submittedName>
        <fullName evidence="5">GntR family transcriptional regulator</fullName>
    </submittedName>
</protein>
<keyword evidence="2" id="KW-0238">DNA-binding</keyword>
<dbReference type="InterPro" id="IPR011711">
    <property type="entry name" value="GntR_C"/>
</dbReference>
<dbReference type="PANTHER" id="PTHR43537">
    <property type="entry name" value="TRANSCRIPTIONAL REGULATOR, GNTR FAMILY"/>
    <property type="match status" value="1"/>
</dbReference>
<name>A0ABW5S179_9BACL</name>
<keyword evidence="1" id="KW-0805">Transcription regulation</keyword>
<dbReference type="SMART" id="SM00345">
    <property type="entry name" value="HTH_GNTR"/>
    <property type="match status" value="1"/>
</dbReference>
<evidence type="ECO:0000313" key="5">
    <source>
        <dbReference type="EMBL" id="MFD2693258.1"/>
    </source>
</evidence>
<evidence type="ECO:0000256" key="1">
    <source>
        <dbReference type="ARBA" id="ARBA00023015"/>
    </source>
</evidence>
<dbReference type="CDD" id="cd07377">
    <property type="entry name" value="WHTH_GntR"/>
    <property type="match status" value="1"/>
</dbReference>
<sequence>MRLRDRIVEGTLKPGTLLRDLDLAEQLGVSRTPVREALLKLENEGFIVTKPNRSTKVSNIDFEEVYSLYSIVWTLEKLALEQGIEHIKKEQLEEMVANNRNLKESIIQNNAVKANAYDTAFHDVIVKSSCNKPLIEMLEGLKQKLKRIELFYFTELDHLLSSCEEHAEIIRFIERSERNQACSALEKNWKNGWLNIKKYQNK</sequence>
<gene>
    <name evidence="5" type="ORF">ACFSUE_06385</name>
</gene>
<dbReference type="InterPro" id="IPR036390">
    <property type="entry name" value="WH_DNA-bd_sf"/>
</dbReference>
<dbReference type="Gene3D" id="1.10.10.10">
    <property type="entry name" value="Winged helix-like DNA-binding domain superfamily/Winged helix DNA-binding domain"/>
    <property type="match status" value="1"/>
</dbReference>
<evidence type="ECO:0000259" key="4">
    <source>
        <dbReference type="PROSITE" id="PS50949"/>
    </source>
</evidence>
<comment type="caution">
    <text evidence="5">The sequence shown here is derived from an EMBL/GenBank/DDBJ whole genome shotgun (WGS) entry which is preliminary data.</text>
</comment>
<evidence type="ECO:0000256" key="3">
    <source>
        <dbReference type="ARBA" id="ARBA00023163"/>
    </source>
</evidence>
<dbReference type="PROSITE" id="PS50949">
    <property type="entry name" value="HTH_GNTR"/>
    <property type="match status" value="1"/>
</dbReference>
<dbReference type="Gene3D" id="1.20.120.530">
    <property type="entry name" value="GntR ligand-binding domain-like"/>
    <property type="match status" value="1"/>
</dbReference>
<feature type="domain" description="HTH gntR-type" evidence="4">
    <location>
        <begin position="1"/>
        <end position="60"/>
    </location>
</feature>
<dbReference type="PRINTS" id="PR00035">
    <property type="entry name" value="HTHGNTR"/>
</dbReference>
<dbReference type="SUPFAM" id="SSF46785">
    <property type="entry name" value="Winged helix' DNA-binding domain"/>
    <property type="match status" value="1"/>
</dbReference>
<dbReference type="PANTHER" id="PTHR43537:SF24">
    <property type="entry name" value="GLUCONATE OPERON TRANSCRIPTIONAL REPRESSOR"/>
    <property type="match status" value="1"/>
</dbReference>
<dbReference type="Pfam" id="PF00392">
    <property type="entry name" value="GntR"/>
    <property type="match status" value="1"/>
</dbReference>
<dbReference type="Proteomes" id="UP001597399">
    <property type="component" value="Unassembled WGS sequence"/>
</dbReference>
<dbReference type="Pfam" id="PF07729">
    <property type="entry name" value="FCD"/>
    <property type="match status" value="1"/>
</dbReference>
<accession>A0ABW5S179</accession>
<evidence type="ECO:0000313" key="6">
    <source>
        <dbReference type="Proteomes" id="UP001597399"/>
    </source>
</evidence>
<organism evidence="5 6">
    <name type="scientific">Sporolactobacillus shoreicorticis</name>
    <dbReference type="NCBI Taxonomy" id="1923877"/>
    <lineage>
        <taxon>Bacteria</taxon>
        <taxon>Bacillati</taxon>
        <taxon>Bacillota</taxon>
        <taxon>Bacilli</taxon>
        <taxon>Bacillales</taxon>
        <taxon>Sporolactobacillaceae</taxon>
        <taxon>Sporolactobacillus</taxon>
    </lineage>
</organism>
<dbReference type="InterPro" id="IPR036388">
    <property type="entry name" value="WH-like_DNA-bd_sf"/>
</dbReference>
<dbReference type="EMBL" id="JBHUMQ010000015">
    <property type="protein sequence ID" value="MFD2693258.1"/>
    <property type="molecule type" value="Genomic_DNA"/>
</dbReference>
<dbReference type="InterPro" id="IPR008920">
    <property type="entry name" value="TF_FadR/GntR_C"/>
</dbReference>
<proteinExistence type="predicted"/>
<evidence type="ECO:0000256" key="2">
    <source>
        <dbReference type="ARBA" id="ARBA00023125"/>
    </source>
</evidence>
<dbReference type="InterPro" id="IPR000524">
    <property type="entry name" value="Tscrpt_reg_HTH_GntR"/>
</dbReference>
<dbReference type="SUPFAM" id="SSF48008">
    <property type="entry name" value="GntR ligand-binding domain-like"/>
    <property type="match status" value="1"/>
</dbReference>
<keyword evidence="6" id="KW-1185">Reference proteome</keyword>
<keyword evidence="3" id="KW-0804">Transcription</keyword>
<reference evidence="6" key="1">
    <citation type="journal article" date="2019" name="Int. J. Syst. Evol. Microbiol.">
        <title>The Global Catalogue of Microorganisms (GCM) 10K type strain sequencing project: providing services to taxonomists for standard genome sequencing and annotation.</title>
        <authorList>
            <consortium name="The Broad Institute Genomics Platform"/>
            <consortium name="The Broad Institute Genome Sequencing Center for Infectious Disease"/>
            <person name="Wu L."/>
            <person name="Ma J."/>
        </authorList>
    </citation>
    <scope>NUCLEOTIDE SEQUENCE [LARGE SCALE GENOMIC DNA]</scope>
    <source>
        <strain evidence="6">TISTR 2466</strain>
    </source>
</reference>
<dbReference type="RefSeq" id="WP_309247007.1">
    <property type="nucleotide sequence ID" value="NZ_JAMXWM010000002.1"/>
</dbReference>